<dbReference type="Proteomes" id="UP000050640">
    <property type="component" value="Unplaced"/>
</dbReference>
<sequence length="495" mass="55615">MYYRYKLSRMDKTLVLLSVAISILIGSIAADLPSCERARCHHCRVTFINRMCPETCRPCFKEMPTQGRYSPNFMNDSSNVVQSFQRPQAKTVSTQKVLPQHLPQNPSYNTKYNLISSLPIQESSYDSYHYQYLPQKPQPGLQPPSVRPLPTVLTPSASNQQTALIDNAFPTLPPFLTFTFPTLPPFTFPTVTFAPPIYQSAVAEIPPNQFPAQPVLQPQLFQQSQEQRRDIAAASEQSVAPYTVLSSQPQVYLQSQQKQPQPASYAVQQPANPTYPINRQPPQLPAQQLQPQRQTSYLQVQQPQQHFYNTNQQQSTIPPRPLPHSHLPQKIARPAVLPPQAYSIDAPINYIEGSYYKTSLEQPPAIAQCPRQPNWEPCITKEVANDRFKSCCQELGEGCAALCNYDATLTTIQLAVLTGRCPLNKVGDVMICASGYQDATPCCEAYHVFESGYEHCRPYCNPAAGLPQGVLLSEQYKCLGKLSQIQRCFYVSQRP</sequence>
<dbReference type="AlphaFoldDB" id="A0A0R3S5L1"/>
<evidence type="ECO:0000313" key="3">
    <source>
        <dbReference type="Proteomes" id="UP000050640"/>
    </source>
</evidence>
<evidence type="ECO:0000313" key="4">
    <source>
        <dbReference type="WBParaSite" id="EEL_0001008001-mRNA-1"/>
    </source>
</evidence>
<organism evidence="3 4">
    <name type="scientific">Elaeophora elaphi</name>
    <dbReference type="NCBI Taxonomy" id="1147741"/>
    <lineage>
        <taxon>Eukaryota</taxon>
        <taxon>Metazoa</taxon>
        <taxon>Ecdysozoa</taxon>
        <taxon>Nematoda</taxon>
        <taxon>Chromadorea</taxon>
        <taxon>Rhabditida</taxon>
        <taxon>Spirurina</taxon>
        <taxon>Spiruromorpha</taxon>
        <taxon>Filarioidea</taxon>
        <taxon>Onchocercidae</taxon>
        <taxon>Elaeophora</taxon>
    </lineage>
</organism>
<dbReference type="InterPro" id="IPR002602">
    <property type="entry name" value="DB"/>
</dbReference>
<evidence type="ECO:0000256" key="1">
    <source>
        <dbReference type="SAM" id="MobiDB-lite"/>
    </source>
</evidence>
<dbReference type="PANTHER" id="PTHR21679:SF6">
    <property type="entry name" value="DOMAIN OF UNKNOWN FUNCTION DB DOMAIN-CONTAINING PROTEIN"/>
    <property type="match status" value="1"/>
</dbReference>
<feature type="compositionally biased region" description="Polar residues" evidence="1">
    <location>
        <begin position="251"/>
        <end position="277"/>
    </location>
</feature>
<evidence type="ECO:0000259" key="2">
    <source>
        <dbReference type="Pfam" id="PF01682"/>
    </source>
</evidence>
<name>A0A0R3S5L1_9BILA</name>
<dbReference type="STRING" id="1147741.A0A0R3S5L1"/>
<protein>
    <submittedName>
        <fullName evidence="4">DB domain-containing protein</fullName>
    </submittedName>
</protein>
<accession>A0A0R3S5L1</accession>
<dbReference type="PANTHER" id="PTHR21679">
    <property type="entry name" value="DOMAIN OF UNKNOWN FUNCTION DB DOMAIN-CONTAINING PROTEIN-RELATED"/>
    <property type="match status" value="1"/>
</dbReference>
<feature type="domain" description="Domain of unknown function DB" evidence="2">
    <location>
        <begin position="391"/>
        <end position="489"/>
    </location>
</feature>
<dbReference type="Pfam" id="PF01682">
    <property type="entry name" value="DB"/>
    <property type="match status" value="1"/>
</dbReference>
<feature type="region of interest" description="Disordered" evidence="1">
    <location>
        <begin position="251"/>
        <end position="300"/>
    </location>
</feature>
<keyword evidence="3" id="KW-1185">Reference proteome</keyword>
<proteinExistence type="predicted"/>
<dbReference type="WBParaSite" id="EEL_0001008001-mRNA-1">
    <property type="protein sequence ID" value="EEL_0001008001-mRNA-1"/>
    <property type="gene ID" value="EEL_0001008001"/>
</dbReference>
<reference evidence="4" key="1">
    <citation type="submission" date="2017-02" db="UniProtKB">
        <authorList>
            <consortium name="WormBaseParasite"/>
        </authorList>
    </citation>
    <scope>IDENTIFICATION</scope>
</reference>
<feature type="compositionally biased region" description="Low complexity" evidence="1">
    <location>
        <begin position="285"/>
        <end position="294"/>
    </location>
</feature>